<sequence>MDFEIADGHSYATLEISMDAGDRVGVDPGSMVIRSESVHSETNSGEGGLGGMLKRAVSDELEVLTTFMEAEADDSRVVLAPDYLGDIAHIDLDGTEGVKVQSGGLLAWTEDIERGTARNDASNFFSSGELTVLKLDGSGSAFVSAFGAVREETVTGDDPLVVDEDHLLAWTDGLSVSRQKDSSIKSSLLGGEGFVTKLSGEGRVWVQTRDPMILYQGNGN</sequence>
<organism evidence="1 2">
    <name type="scientific">Haloprofundus marisrubri</name>
    <dbReference type="NCBI Taxonomy" id="1514971"/>
    <lineage>
        <taxon>Archaea</taxon>
        <taxon>Methanobacteriati</taxon>
        <taxon>Methanobacteriota</taxon>
        <taxon>Stenosarchaea group</taxon>
        <taxon>Halobacteria</taxon>
        <taxon>Halobacteriales</taxon>
        <taxon>Haloferacaceae</taxon>
        <taxon>Haloprofundus</taxon>
    </lineage>
</organism>
<dbReference type="InterPro" id="IPR016031">
    <property type="entry name" value="Trp_RNA-bd_attenuator-like_dom"/>
</dbReference>
<comment type="caution">
    <text evidence="1">The sequence shown here is derived from an EMBL/GenBank/DDBJ whole genome shotgun (WGS) entry which is preliminary data.</text>
</comment>
<dbReference type="InterPro" id="IPR036983">
    <property type="entry name" value="AIM24_sf"/>
</dbReference>
<evidence type="ECO:0008006" key="3">
    <source>
        <dbReference type="Google" id="ProtNLM"/>
    </source>
</evidence>
<evidence type="ECO:0000313" key="1">
    <source>
        <dbReference type="EMBL" id="KTG08801.1"/>
    </source>
</evidence>
<dbReference type="InterPro" id="IPR002838">
    <property type="entry name" value="AIM24"/>
</dbReference>
<dbReference type="PANTHER" id="PTHR43657">
    <property type="entry name" value="TRYPTOPHAN RNA-BINDING ATTENUATOR PROTEIN-LIKE PROTEIN"/>
    <property type="match status" value="1"/>
</dbReference>
<dbReference type="Pfam" id="PF01987">
    <property type="entry name" value="AIM24"/>
    <property type="match status" value="1"/>
</dbReference>
<protein>
    <recommendedName>
        <fullName evidence="3">TIGR00266 family protein</fullName>
    </recommendedName>
</protein>
<name>A0A0W1R6E0_9EURY</name>
<dbReference type="EMBL" id="LOPU01000029">
    <property type="protein sequence ID" value="KTG08801.1"/>
    <property type="molecule type" value="Genomic_DNA"/>
</dbReference>
<dbReference type="OrthoDB" id="7592at2157"/>
<evidence type="ECO:0000313" key="2">
    <source>
        <dbReference type="Proteomes" id="UP000054387"/>
    </source>
</evidence>
<dbReference type="RefSeq" id="WP_058581953.1">
    <property type="nucleotide sequence ID" value="NZ_LOPU01000029.1"/>
</dbReference>
<gene>
    <name evidence="1" type="ORF">AUR64_13345</name>
</gene>
<dbReference type="AlphaFoldDB" id="A0A0W1R6E0"/>
<dbReference type="Gene3D" id="3.60.160.10">
    <property type="entry name" value="Mitochondrial biogenesis AIM24"/>
    <property type="match status" value="1"/>
</dbReference>
<keyword evidence="2" id="KW-1185">Reference proteome</keyword>
<dbReference type="PANTHER" id="PTHR43657:SF1">
    <property type="entry name" value="ALTERED INHERITANCE OF MITOCHONDRIA PROTEIN 24, MITOCHONDRIAL"/>
    <property type="match status" value="1"/>
</dbReference>
<dbReference type="SUPFAM" id="SSF51219">
    <property type="entry name" value="TRAP-like"/>
    <property type="match status" value="1"/>
</dbReference>
<accession>A0A0W1R6E0</accession>
<dbReference type="NCBIfam" id="TIGR00266">
    <property type="entry name" value="TIGR00266 family protein"/>
    <property type="match status" value="1"/>
</dbReference>
<reference evidence="1 2" key="1">
    <citation type="submission" date="2015-12" db="EMBL/GenBank/DDBJ databases">
        <title>Haloprofundus marisrubri gen. nov., sp. nov., an extremely halophilic archaeon isolated from the Discovery deep brine-seawater interface in the Red Sea.</title>
        <authorList>
            <person name="Zhang G."/>
            <person name="Stingl U."/>
            <person name="Rashid M."/>
        </authorList>
    </citation>
    <scope>NUCLEOTIDE SEQUENCE [LARGE SCALE GENOMIC DNA]</scope>
    <source>
        <strain evidence="1 2">SB9</strain>
    </source>
</reference>
<proteinExistence type="predicted"/>
<dbReference type="Proteomes" id="UP000054387">
    <property type="component" value="Unassembled WGS sequence"/>
</dbReference>